<evidence type="ECO:0000313" key="2">
    <source>
        <dbReference type="EMBL" id="KAG9241723.1"/>
    </source>
</evidence>
<dbReference type="EMBL" id="MU254165">
    <property type="protein sequence ID" value="KAG9241723.1"/>
    <property type="molecule type" value="Genomic_DNA"/>
</dbReference>
<evidence type="ECO:0000313" key="3">
    <source>
        <dbReference type="Proteomes" id="UP000887226"/>
    </source>
</evidence>
<accession>A0A9P8CC82</accession>
<keyword evidence="1" id="KW-0812">Transmembrane</keyword>
<keyword evidence="1" id="KW-0472">Membrane</keyword>
<dbReference type="AlphaFoldDB" id="A0A9P8CC82"/>
<organism evidence="2 3">
    <name type="scientific">Calycina marina</name>
    <dbReference type="NCBI Taxonomy" id="1763456"/>
    <lineage>
        <taxon>Eukaryota</taxon>
        <taxon>Fungi</taxon>
        <taxon>Dikarya</taxon>
        <taxon>Ascomycota</taxon>
        <taxon>Pezizomycotina</taxon>
        <taxon>Leotiomycetes</taxon>
        <taxon>Helotiales</taxon>
        <taxon>Pezizellaceae</taxon>
        <taxon>Calycina</taxon>
    </lineage>
</organism>
<feature type="transmembrane region" description="Helical" evidence="1">
    <location>
        <begin position="54"/>
        <end position="73"/>
    </location>
</feature>
<comment type="caution">
    <text evidence="2">The sequence shown here is derived from an EMBL/GenBank/DDBJ whole genome shotgun (WGS) entry which is preliminary data.</text>
</comment>
<keyword evidence="3" id="KW-1185">Reference proteome</keyword>
<proteinExistence type="predicted"/>
<feature type="transmembrane region" description="Helical" evidence="1">
    <location>
        <begin position="21"/>
        <end position="42"/>
    </location>
</feature>
<protein>
    <submittedName>
        <fullName evidence="2">Uncharacterized protein</fullName>
    </submittedName>
</protein>
<gene>
    <name evidence="2" type="ORF">BJ878DRAFT_519140</name>
</gene>
<sequence>MLTRLFPLHQVNNRALPSRLLACKLVLSTTLALYQLALLVLWVLDSETRTRPSVASAAINFVVGFEAPFLSYFEQVRSIKSSSVLTVFLLLSILLDLPQTRTLYLQHDKNAVAALLSAIIGLKLVLLLLEVQNKRSYLRNTYKILGREPTSGILNRSLFGI</sequence>
<feature type="transmembrane region" description="Helical" evidence="1">
    <location>
        <begin position="85"/>
        <end position="105"/>
    </location>
</feature>
<feature type="transmembrane region" description="Helical" evidence="1">
    <location>
        <begin position="111"/>
        <end position="129"/>
    </location>
</feature>
<evidence type="ECO:0000256" key="1">
    <source>
        <dbReference type="SAM" id="Phobius"/>
    </source>
</evidence>
<dbReference type="Proteomes" id="UP000887226">
    <property type="component" value="Unassembled WGS sequence"/>
</dbReference>
<dbReference type="OrthoDB" id="6500128at2759"/>
<keyword evidence="1" id="KW-1133">Transmembrane helix</keyword>
<reference evidence="2" key="1">
    <citation type="journal article" date="2021" name="IMA Fungus">
        <title>Genomic characterization of three marine fungi, including Emericellopsis atlantica sp. nov. with signatures of a generalist lifestyle and marine biomass degradation.</title>
        <authorList>
            <person name="Hagestad O.C."/>
            <person name="Hou L."/>
            <person name="Andersen J.H."/>
            <person name="Hansen E.H."/>
            <person name="Altermark B."/>
            <person name="Li C."/>
            <person name="Kuhnert E."/>
            <person name="Cox R.J."/>
            <person name="Crous P.W."/>
            <person name="Spatafora J.W."/>
            <person name="Lail K."/>
            <person name="Amirebrahimi M."/>
            <person name="Lipzen A."/>
            <person name="Pangilinan J."/>
            <person name="Andreopoulos W."/>
            <person name="Hayes R.D."/>
            <person name="Ng V."/>
            <person name="Grigoriev I.V."/>
            <person name="Jackson S.A."/>
            <person name="Sutton T.D.S."/>
            <person name="Dobson A.D.W."/>
            <person name="Rama T."/>
        </authorList>
    </citation>
    <scope>NUCLEOTIDE SEQUENCE</scope>
    <source>
        <strain evidence="2">TRa3180A</strain>
    </source>
</reference>
<name>A0A9P8CC82_9HELO</name>